<dbReference type="RefSeq" id="WP_064029999.1">
    <property type="nucleotide sequence ID" value="NZ_LUUK01000182.1"/>
</dbReference>
<dbReference type="InterPro" id="IPR011990">
    <property type="entry name" value="TPR-like_helical_dom_sf"/>
</dbReference>
<protein>
    <submittedName>
        <fullName evidence="1">Virulence protein SciE type</fullName>
    </submittedName>
</protein>
<reference evidence="2" key="1">
    <citation type="submission" date="2016-03" db="EMBL/GenBank/DDBJ databases">
        <authorList>
            <person name="Heylen K."/>
            <person name="De Vos P."/>
            <person name="Vekeman B."/>
        </authorList>
    </citation>
    <scope>NUCLEOTIDE SEQUENCE [LARGE SCALE GENOMIC DNA]</scope>
    <source>
        <strain evidence="2">R-45383</strain>
    </source>
</reference>
<dbReference type="Pfam" id="PF07024">
    <property type="entry name" value="ImpE"/>
    <property type="match status" value="1"/>
</dbReference>
<name>A0A177NHD1_9GAMM</name>
<proteinExistence type="predicted"/>
<dbReference type="AlphaFoldDB" id="A0A177NHD1"/>
<dbReference type="OrthoDB" id="5416084at2"/>
<dbReference type="PIRSF" id="PIRSF029288">
    <property type="entry name" value="SciE_ImpE"/>
    <property type="match status" value="1"/>
</dbReference>
<dbReference type="STRING" id="702114.A1355_09050"/>
<dbReference type="EMBL" id="LUUK01000182">
    <property type="protein sequence ID" value="OAI16853.1"/>
    <property type="molecule type" value="Genomic_DNA"/>
</dbReference>
<sequence>MQDVSRLIADGDLDEALRNTQQLIRQNPAEPKSRILLFQLYCLFGQWDKALTQLNVLRDLDKSTLLMVGTYEQVLQCEALRKDVFAGLKTPLIFGEPREWLALLLEALKLENNGNYQQAAQMRVQALEQAPATSGSVDGTPFAWIADADSRLGPCLEAIMNGRYYWIPFMQIGKIQLEPPTDLRDLVWVPAHFTWVNGGEADGLIPTRYSGSDASDDPRIRLSRLTDWQAVADGIVHGLGQRLLATDVDDYALLDLRLIELASE</sequence>
<dbReference type="Pfam" id="PF14559">
    <property type="entry name" value="TPR_19"/>
    <property type="match status" value="1"/>
</dbReference>
<dbReference type="Proteomes" id="UP000077628">
    <property type="component" value="Unassembled WGS sequence"/>
</dbReference>
<dbReference type="Gene3D" id="1.25.40.10">
    <property type="entry name" value="Tetratricopeptide repeat domain"/>
    <property type="match status" value="1"/>
</dbReference>
<gene>
    <name evidence="1" type="ORF">A1355_09050</name>
</gene>
<dbReference type="InterPro" id="IPR009211">
    <property type="entry name" value="TagJ"/>
</dbReference>
<keyword evidence="2" id="KW-1185">Reference proteome</keyword>
<evidence type="ECO:0000313" key="1">
    <source>
        <dbReference type="EMBL" id="OAI16853.1"/>
    </source>
</evidence>
<organism evidence="1 2">
    <name type="scientific">Methylomonas koyamae</name>
    <dbReference type="NCBI Taxonomy" id="702114"/>
    <lineage>
        <taxon>Bacteria</taxon>
        <taxon>Pseudomonadati</taxon>
        <taxon>Pseudomonadota</taxon>
        <taxon>Gammaproteobacteria</taxon>
        <taxon>Methylococcales</taxon>
        <taxon>Methylococcaceae</taxon>
        <taxon>Methylomonas</taxon>
    </lineage>
</organism>
<accession>A0A177NHD1</accession>
<evidence type="ECO:0000313" key="2">
    <source>
        <dbReference type="Proteomes" id="UP000077628"/>
    </source>
</evidence>
<comment type="caution">
    <text evidence="1">The sequence shown here is derived from an EMBL/GenBank/DDBJ whole genome shotgun (WGS) entry which is preliminary data.</text>
</comment>
<dbReference type="SUPFAM" id="SSF144059">
    <property type="entry name" value="ImpE-like"/>
    <property type="match status" value="1"/>
</dbReference>